<keyword evidence="6" id="KW-0472">Membrane</keyword>
<keyword evidence="10" id="KW-1185">Reference proteome</keyword>
<dbReference type="GO" id="GO:0009734">
    <property type="term" value="P:auxin-activated signaling pathway"/>
    <property type="evidence" value="ECO:0007669"/>
    <property type="project" value="UniProtKB-KW"/>
</dbReference>
<evidence type="ECO:0000313" key="9">
    <source>
        <dbReference type="EMBL" id="KFK38753.1"/>
    </source>
</evidence>
<dbReference type="OMA" id="SFQRACM"/>
<evidence type="ECO:0000256" key="1">
    <source>
        <dbReference type="ARBA" id="ARBA00002281"/>
    </source>
</evidence>
<keyword evidence="4" id="KW-0813">Transport</keyword>
<protein>
    <recommendedName>
        <fullName evidence="11">Protein BIG GRAIN 1-like B</fullName>
    </recommendedName>
</protein>
<gene>
    <name evidence="9" type="ordered locus">AALP_Aa3g156300</name>
</gene>
<feature type="compositionally biased region" description="Low complexity" evidence="8">
    <location>
        <begin position="98"/>
        <end position="119"/>
    </location>
</feature>
<organism evidence="9 10">
    <name type="scientific">Arabis alpina</name>
    <name type="common">Alpine rock-cress</name>
    <dbReference type="NCBI Taxonomy" id="50452"/>
    <lineage>
        <taxon>Eukaryota</taxon>
        <taxon>Viridiplantae</taxon>
        <taxon>Streptophyta</taxon>
        <taxon>Embryophyta</taxon>
        <taxon>Tracheophyta</taxon>
        <taxon>Spermatophyta</taxon>
        <taxon>Magnoliopsida</taxon>
        <taxon>eudicotyledons</taxon>
        <taxon>Gunneridae</taxon>
        <taxon>Pentapetalae</taxon>
        <taxon>rosids</taxon>
        <taxon>malvids</taxon>
        <taxon>Brassicales</taxon>
        <taxon>Brassicaceae</taxon>
        <taxon>Arabideae</taxon>
        <taxon>Arabis</taxon>
    </lineage>
</organism>
<sequence length="367" mass="41215">MEMAWENMPVSSSSRHHHHQRNPSFSSTLLDQIYRSIDDSPPNKNHHQHRNPSSLQEDREISPLVFHRRSIAADFDRSTRRATGTTTVNPVFLRYSNSTSSDSSGFSSSESKSSASPRSTRQPKPIRTSVDNSCVQKANSKQDLGGFLRTKSKALKIYTDLKKVKQPISPGGKLATFLNSLFTNTNTNTKKSKKTTTAVVEPQSATTTTTCSSASSFSRSCLSKTPSSSGKSKRSVRFCPVNVILDEEYSSSVPMPYVYTNNNDDYKHHRRVMEEENRRVIEAAKDLLRTYQLKNKDHLVVTTTMTKCENVQEEDDYDDAASCASSDLFELENLSAIGIERYGEELPVYETTRMDNTNRAIATRLIV</sequence>
<evidence type="ECO:0000256" key="7">
    <source>
        <dbReference type="ARBA" id="ARBA00023294"/>
    </source>
</evidence>
<reference evidence="10" key="1">
    <citation type="journal article" date="2015" name="Nat. Plants">
        <title>Genome expansion of Arabis alpina linked with retrotransposition and reduced symmetric DNA methylation.</title>
        <authorList>
            <person name="Willing E.M."/>
            <person name="Rawat V."/>
            <person name="Mandakova T."/>
            <person name="Maumus F."/>
            <person name="James G.V."/>
            <person name="Nordstroem K.J."/>
            <person name="Becker C."/>
            <person name="Warthmann N."/>
            <person name="Chica C."/>
            <person name="Szarzynska B."/>
            <person name="Zytnicki M."/>
            <person name="Albani M.C."/>
            <person name="Kiefer C."/>
            <person name="Bergonzi S."/>
            <person name="Castaings L."/>
            <person name="Mateos J.L."/>
            <person name="Berns M.C."/>
            <person name="Bujdoso N."/>
            <person name="Piofczyk T."/>
            <person name="de Lorenzo L."/>
            <person name="Barrero-Sicilia C."/>
            <person name="Mateos I."/>
            <person name="Piednoel M."/>
            <person name="Hagmann J."/>
            <person name="Chen-Min-Tao R."/>
            <person name="Iglesias-Fernandez R."/>
            <person name="Schuster S.C."/>
            <person name="Alonso-Blanco C."/>
            <person name="Roudier F."/>
            <person name="Carbonero P."/>
            <person name="Paz-Ares J."/>
            <person name="Davis S.J."/>
            <person name="Pecinka A."/>
            <person name="Quesneville H."/>
            <person name="Colot V."/>
            <person name="Lysak M.A."/>
            <person name="Weigel D."/>
            <person name="Coupland G."/>
            <person name="Schneeberger K."/>
        </authorList>
    </citation>
    <scope>NUCLEOTIDE SEQUENCE [LARGE SCALE GENOMIC DNA]</scope>
    <source>
        <strain evidence="10">cv. Pajares</strain>
    </source>
</reference>
<keyword evidence="7" id="KW-0927">Auxin signaling pathway</keyword>
<dbReference type="GO" id="GO:0005886">
    <property type="term" value="C:plasma membrane"/>
    <property type="evidence" value="ECO:0007669"/>
    <property type="project" value="UniProtKB-SubCell"/>
</dbReference>
<dbReference type="EMBL" id="CM002871">
    <property type="protein sequence ID" value="KFK38753.1"/>
    <property type="molecule type" value="Genomic_DNA"/>
</dbReference>
<feature type="region of interest" description="Disordered" evidence="8">
    <location>
        <begin position="98"/>
        <end position="133"/>
    </location>
</feature>
<dbReference type="InterPro" id="IPR039621">
    <property type="entry name" value="BG1-like"/>
</dbReference>
<dbReference type="OrthoDB" id="680041at2759"/>
<feature type="compositionally biased region" description="Low complexity" evidence="8">
    <location>
        <begin position="209"/>
        <end position="223"/>
    </location>
</feature>
<proteinExistence type="inferred from homology"/>
<evidence type="ECO:0000313" key="10">
    <source>
        <dbReference type="Proteomes" id="UP000029120"/>
    </source>
</evidence>
<keyword evidence="5" id="KW-1003">Cell membrane</keyword>
<evidence type="ECO:0000256" key="8">
    <source>
        <dbReference type="SAM" id="MobiDB-lite"/>
    </source>
</evidence>
<evidence type="ECO:0008006" key="11">
    <source>
        <dbReference type="Google" id="ProtNLM"/>
    </source>
</evidence>
<dbReference type="eggNOG" id="ENOG502QWFY">
    <property type="taxonomic scope" value="Eukaryota"/>
</dbReference>
<evidence type="ECO:0000256" key="6">
    <source>
        <dbReference type="ARBA" id="ARBA00023136"/>
    </source>
</evidence>
<comment type="function">
    <text evidence="1">Involved in auxin transport. Regulator of the auxin signaling pathway.</text>
</comment>
<feature type="region of interest" description="Disordered" evidence="8">
    <location>
        <begin position="1"/>
        <end position="24"/>
    </location>
</feature>
<comment type="similarity">
    <text evidence="3">Belongs to the BIG GRAIN 1 (BG1) plant protein family.</text>
</comment>
<evidence type="ECO:0000256" key="2">
    <source>
        <dbReference type="ARBA" id="ARBA00004236"/>
    </source>
</evidence>
<feature type="region of interest" description="Disordered" evidence="8">
    <location>
        <begin position="36"/>
        <end position="60"/>
    </location>
</feature>
<dbReference type="Gramene" id="KFK38753">
    <property type="protein sequence ID" value="KFK38753"/>
    <property type="gene ID" value="AALP_AA3G156300"/>
</dbReference>
<comment type="subcellular location">
    <subcellularLocation>
        <location evidence="2">Cell membrane</location>
    </subcellularLocation>
</comment>
<evidence type="ECO:0000256" key="4">
    <source>
        <dbReference type="ARBA" id="ARBA00022448"/>
    </source>
</evidence>
<evidence type="ECO:0000256" key="3">
    <source>
        <dbReference type="ARBA" id="ARBA00010067"/>
    </source>
</evidence>
<dbReference type="AlphaFoldDB" id="A0A087H9F1"/>
<dbReference type="PANTHER" id="PTHR33541">
    <property type="entry name" value="PROTEIN BIG GRAIN 1-LIKE A-RELATED"/>
    <property type="match status" value="1"/>
</dbReference>
<dbReference type="PANTHER" id="PTHR33541:SF28">
    <property type="entry name" value="PROTEIN BIG GRAIN 1-LIKE A"/>
    <property type="match status" value="1"/>
</dbReference>
<name>A0A087H9F1_ARAAL</name>
<evidence type="ECO:0000256" key="5">
    <source>
        <dbReference type="ARBA" id="ARBA00022475"/>
    </source>
</evidence>
<accession>A0A087H9F1</accession>
<dbReference type="Proteomes" id="UP000029120">
    <property type="component" value="Chromosome 3"/>
</dbReference>
<feature type="region of interest" description="Disordered" evidence="8">
    <location>
        <begin position="209"/>
        <end position="233"/>
    </location>
</feature>